<dbReference type="SUPFAM" id="SSF52266">
    <property type="entry name" value="SGNH hydrolase"/>
    <property type="match status" value="1"/>
</dbReference>
<dbReference type="PANTHER" id="PTHR30383">
    <property type="entry name" value="THIOESTERASE 1/PROTEASE 1/LYSOPHOSPHOLIPASE L1"/>
    <property type="match status" value="1"/>
</dbReference>
<reference evidence="2" key="2">
    <citation type="submission" date="2020-09" db="EMBL/GenBank/DDBJ databases">
        <authorList>
            <person name="Sun Q."/>
            <person name="Zhou Y."/>
        </authorList>
    </citation>
    <scope>NUCLEOTIDE SEQUENCE</scope>
    <source>
        <strain evidence="2">CGMCC 1.15152</strain>
    </source>
</reference>
<dbReference type="InterPro" id="IPR051532">
    <property type="entry name" value="Ester_Hydrolysis_Enzymes"/>
</dbReference>
<dbReference type="RefSeq" id="WP_188712292.1">
    <property type="nucleotide sequence ID" value="NZ_BMHO01000001.1"/>
</dbReference>
<keyword evidence="3" id="KW-1185">Reference proteome</keyword>
<name>A0A916YD86_9MICO</name>
<dbReference type="Gene3D" id="3.40.50.1110">
    <property type="entry name" value="SGNH hydrolase"/>
    <property type="match status" value="1"/>
</dbReference>
<evidence type="ECO:0000313" key="2">
    <source>
        <dbReference type="EMBL" id="GGD40931.1"/>
    </source>
</evidence>
<dbReference type="AlphaFoldDB" id="A0A916YD86"/>
<accession>A0A916YD86</accession>
<evidence type="ECO:0000313" key="3">
    <source>
        <dbReference type="Proteomes" id="UP000633205"/>
    </source>
</evidence>
<proteinExistence type="predicted"/>
<dbReference type="Pfam" id="PF13472">
    <property type="entry name" value="Lipase_GDSL_2"/>
    <property type="match status" value="1"/>
</dbReference>
<organism evidence="2 3">
    <name type="scientific">Microbacterium faecale</name>
    <dbReference type="NCBI Taxonomy" id="1804630"/>
    <lineage>
        <taxon>Bacteria</taxon>
        <taxon>Bacillati</taxon>
        <taxon>Actinomycetota</taxon>
        <taxon>Actinomycetes</taxon>
        <taxon>Micrococcales</taxon>
        <taxon>Microbacteriaceae</taxon>
        <taxon>Microbacterium</taxon>
    </lineage>
</organism>
<reference evidence="2" key="1">
    <citation type="journal article" date="2014" name="Int. J. Syst. Evol. Microbiol.">
        <title>Complete genome sequence of Corynebacterium casei LMG S-19264T (=DSM 44701T), isolated from a smear-ripened cheese.</title>
        <authorList>
            <consortium name="US DOE Joint Genome Institute (JGI-PGF)"/>
            <person name="Walter F."/>
            <person name="Albersmeier A."/>
            <person name="Kalinowski J."/>
            <person name="Ruckert C."/>
        </authorList>
    </citation>
    <scope>NUCLEOTIDE SEQUENCE</scope>
    <source>
        <strain evidence="2">CGMCC 1.15152</strain>
    </source>
</reference>
<dbReference type="PANTHER" id="PTHR30383:SF5">
    <property type="entry name" value="SGNH HYDROLASE-TYPE ESTERASE DOMAIN-CONTAINING PROTEIN"/>
    <property type="match status" value="1"/>
</dbReference>
<feature type="domain" description="SGNH hydrolase-type esterase" evidence="1">
    <location>
        <begin position="5"/>
        <end position="172"/>
    </location>
</feature>
<gene>
    <name evidence="2" type="ORF">GCM10010915_22260</name>
</gene>
<evidence type="ECO:0000259" key="1">
    <source>
        <dbReference type="Pfam" id="PF13472"/>
    </source>
</evidence>
<dbReference type="GO" id="GO:0004622">
    <property type="term" value="F:phosphatidylcholine lysophospholipase activity"/>
    <property type="evidence" value="ECO:0007669"/>
    <property type="project" value="TreeGrafter"/>
</dbReference>
<sequence>MTYVALGDSAGVGVGVDDPEHGYVGVVARRLTESTGKTLRVMNFSISGAMARDVLDNQVPKLTEIPAPDFVTCVIGGNDVAWKAVFRPADFERDMESIATALPTGSVLGLVANFRHWPHENRVRRANQVIRQAAERHSHAVADIHSPTTTLPLREYLRTFAHDRFHPNEKGHLLWADAVWAQLT</sequence>
<dbReference type="InterPro" id="IPR013830">
    <property type="entry name" value="SGNH_hydro"/>
</dbReference>
<comment type="caution">
    <text evidence="2">The sequence shown here is derived from an EMBL/GenBank/DDBJ whole genome shotgun (WGS) entry which is preliminary data.</text>
</comment>
<protein>
    <recommendedName>
        <fullName evidence="1">SGNH hydrolase-type esterase domain-containing protein</fullName>
    </recommendedName>
</protein>
<dbReference type="InterPro" id="IPR036514">
    <property type="entry name" value="SGNH_hydro_sf"/>
</dbReference>
<dbReference type="Proteomes" id="UP000633205">
    <property type="component" value="Unassembled WGS sequence"/>
</dbReference>
<dbReference type="EMBL" id="BMHO01000001">
    <property type="protein sequence ID" value="GGD40931.1"/>
    <property type="molecule type" value="Genomic_DNA"/>
</dbReference>